<dbReference type="InterPro" id="IPR016181">
    <property type="entry name" value="Acyl_CoA_acyltransferase"/>
</dbReference>
<proteinExistence type="predicted"/>
<dbReference type="InterPro" id="IPR053144">
    <property type="entry name" value="Acetyltransferase_Butenolide"/>
</dbReference>
<feature type="domain" description="N-acetyltransferase" evidence="1">
    <location>
        <begin position="4"/>
        <end position="143"/>
    </location>
</feature>
<dbReference type="SUPFAM" id="SSF55729">
    <property type="entry name" value="Acyl-CoA N-acyltransferases (Nat)"/>
    <property type="match status" value="1"/>
</dbReference>
<gene>
    <name evidence="2" type="ORF">SAMN05421753_11433</name>
</gene>
<dbReference type="GO" id="GO:0016747">
    <property type="term" value="F:acyltransferase activity, transferring groups other than amino-acyl groups"/>
    <property type="evidence" value="ECO:0007669"/>
    <property type="project" value="InterPro"/>
</dbReference>
<protein>
    <submittedName>
        <fullName evidence="2">Acetyltransferase (GNAT) family protein</fullName>
    </submittedName>
</protein>
<dbReference type="InterPro" id="IPR000182">
    <property type="entry name" value="GNAT_dom"/>
</dbReference>
<reference evidence="3" key="1">
    <citation type="submission" date="2016-10" db="EMBL/GenBank/DDBJ databases">
        <authorList>
            <person name="Varghese N."/>
            <person name="Submissions S."/>
        </authorList>
    </citation>
    <scope>NUCLEOTIDE SEQUENCE [LARGE SCALE GENOMIC DNA]</scope>
    <source>
        <strain evidence="3">DSM 26348</strain>
    </source>
</reference>
<organism evidence="2 3">
    <name type="scientific">Planctomicrobium piriforme</name>
    <dbReference type="NCBI Taxonomy" id="1576369"/>
    <lineage>
        <taxon>Bacteria</taxon>
        <taxon>Pseudomonadati</taxon>
        <taxon>Planctomycetota</taxon>
        <taxon>Planctomycetia</taxon>
        <taxon>Planctomycetales</taxon>
        <taxon>Planctomycetaceae</taxon>
        <taxon>Planctomicrobium</taxon>
    </lineage>
</organism>
<dbReference type="Proteomes" id="UP000199518">
    <property type="component" value="Unassembled WGS sequence"/>
</dbReference>
<dbReference type="PANTHER" id="PTHR43233:SF1">
    <property type="entry name" value="FAMILY N-ACETYLTRANSFERASE, PUTATIVE (AFU_ORTHOLOGUE AFUA_6G03350)-RELATED"/>
    <property type="match status" value="1"/>
</dbReference>
<dbReference type="Pfam" id="PF00583">
    <property type="entry name" value="Acetyltransf_1"/>
    <property type="match status" value="1"/>
</dbReference>
<evidence type="ECO:0000313" key="3">
    <source>
        <dbReference type="Proteomes" id="UP000199518"/>
    </source>
</evidence>
<keyword evidence="3" id="KW-1185">Reference proteome</keyword>
<evidence type="ECO:0000313" key="2">
    <source>
        <dbReference type="EMBL" id="SFI97441.1"/>
    </source>
</evidence>
<dbReference type="Gene3D" id="3.40.630.30">
    <property type="match status" value="1"/>
</dbReference>
<dbReference type="EMBL" id="FOQD01000014">
    <property type="protein sequence ID" value="SFI97441.1"/>
    <property type="molecule type" value="Genomic_DNA"/>
</dbReference>
<name>A0A1I3MKJ1_9PLAN</name>
<dbReference type="RefSeq" id="WP_092052829.1">
    <property type="nucleotide sequence ID" value="NZ_FOQD01000014.1"/>
</dbReference>
<sequence length="152" mass="17400">MSQIDFSSGAPTTVDEFIDFLTRSDLGRQYPRQRFHERIEKLLRHASIQITARCEGRLIGVCNGLTDFAYFLFITDLGVDRDFRRRGIGRRLLELARETAGGANDIAIITLSHSQSAAFYERCGLKEFPQVYGDDCREWDAFDVRDLKASKK</sequence>
<evidence type="ECO:0000259" key="1">
    <source>
        <dbReference type="PROSITE" id="PS51186"/>
    </source>
</evidence>
<keyword evidence="2" id="KW-0808">Transferase</keyword>
<dbReference type="STRING" id="1576369.SAMN05421753_11433"/>
<dbReference type="PROSITE" id="PS51186">
    <property type="entry name" value="GNAT"/>
    <property type="match status" value="1"/>
</dbReference>
<dbReference type="OrthoDB" id="9775804at2"/>
<dbReference type="PANTHER" id="PTHR43233">
    <property type="entry name" value="FAMILY N-ACETYLTRANSFERASE, PUTATIVE (AFU_ORTHOLOGUE AFUA_6G03350)-RELATED"/>
    <property type="match status" value="1"/>
</dbReference>
<accession>A0A1I3MKJ1</accession>
<dbReference type="AlphaFoldDB" id="A0A1I3MKJ1"/>